<evidence type="ECO:0000256" key="1">
    <source>
        <dbReference type="ARBA" id="ARBA00004571"/>
    </source>
</evidence>
<evidence type="ECO:0000313" key="12">
    <source>
        <dbReference type="Proteomes" id="UP001168552"/>
    </source>
</evidence>
<dbReference type="InterPro" id="IPR039426">
    <property type="entry name" value="TonB-dep_rcpt-like"/>
</dbReference>
<dbReference type="Gene3D" id="2.170.130.10">
    <property type="entry name" value="TonB-dependent receptor, plug domain"/>
    <property type="match status" value="1"/>
</dbReference>
<keyword evidence="7 8" id="KW-0998">Cell outer membrane</keyword>
<keyword evidence="12" id="KW-1185">Reference proteome</keyword>
<keyword evidence="5 9" id="KW-0732">Signal</keyword>
<dbReference type="EMBL" id="JAUHJS010000001">
    <property type="protein sequence ID" value="MDN4164039.1"/>
    <property type="molecule type" value="Genomic_DNA"/>
</dbReference>
<feature type="signal peptide" evidence="9">
    <location>
        <begin position="1"/>
        <end position="19"/>
    </location>
</feature>
<feature type="domain" description="TonB-dependent receptor plug" evidence="10">
    <location>
        <begin position="52"/>
        <end position="155"/>
    </location>
</feature>
<keyword evidence="3 8" id="KW-1134">Transmembrane beta strand</keyword>
<comment type="caution">
    <text evidence="11">The sequence shown here is derived from an EMBL/GenBank/DDBJ whole genome shotgun (WGS) entry which is preliminary data.</text>
</comment>
<dbReference type="Gene3D" id="2.40.170.20">
    <property type="entry name" value="TonB-dependent receptor, beta-barrel domain"/>
    <property type="match status" value="1"/>
</dbReference>
<protein>
    <submittedName>
        <fullName evidence="11">TonB-dependent receptor plug domain-containing protein</fullName>
    </submittedName>
</protein>
<feature type="chain" id="PRO_5047217509" evidence="9">
    <location>
        <begin position="20"/>
        <end position="659"/>
    </location>
</feature>
<dbReference type="Proteomes" id="UP001168552">
    <property type="component" value="Unassembled WGS sequence"/>
</dbReference>
<keyword evidence="2 8" id="KW-0813">Transport</keyword>
<evidence type="ECO:0000256" key="3">
    <source>
        <dbReference type="ARBA" id="ARBA00022452"/>
    </source>
</evidence>
<dbReference type="PANTHER" id="PTHR30069">
    <property type="entry name" value="TONB-DEPENDENT OUTER MEMBRANE RECEPTOR"/>
    <property type="match status" value="1"/>
</dbReference>
<sequence>MKKPLTLFLLLAGSFYALAQETDASDDSFYDMSLEALMEIPVSVASKTELSQRESPGIISVITDSEIRNMGARDLMDLLNMIPGIQLASDVQGNVGIGIRGNWAFEGKVLVLLDGQEINETLYSSVTFGNRFDIHSIQKIEIIRGPGSSIYGGYAELGVINIITKSGEQRKGASVQTSLGHTLDNMSRTNFSLGLGDKKEKFEYSLSAFLGSSFRSEENYVDELGVASPLTNNTLDTRSVNLGIKAGGLSVRAIYESYLTESVDWFGETINPSTPVDFTTLWTDVQYKAVVNDKLTITPRISFKNQKPWETIYDADETIPYKVTANRVSGSITANYNPVDFMQIVAGVDSYFDQAEYTGNDTEPYFTTGENSVGYNNIAGFLQARIINPVANLTLGFRYDQHNEFGGAFSPRIGLTRAFDKLHFKLLYSRAFRAPAIENINFAYLGEMSPERTGVLEFEAGYRLGKNMVLTANIFDITMDDPIVYFVDDAGEEGYRNFSKGGSRGFDLEYRIKQTWGYVTLNYSFYSADGKNQVAFYQVPQNSQAVLGFANQRLNLYSSFKLGNKFSINPSISYMGERYGINATDTNGDYVINALDPLFHLNLYLRATNVGLKGLDLGLGIYNITDQAPAYIQPYDSGHFPLYGMGREIMLRISYQLKW</sequence>
<name>A0ABT8F158_9BACT</name>
<evidence type="ECO:0000256" key="7">
    <source>
        <dbReference type="ARBA" id="ARBA00023237"/>
    </source>
</evidence>
<comment type="similarity">
    <text evidence="8">Belongs to the TonB-dependent receptor family.</text>
</comment>
<evidence type="ECO:0000256" key="9">
    <source>
        <dbReference type="SAM" id="SignalP"/>
    </source>
</evidence>
<keyword evidence="6 8" id="KW-0472">Membrane</keyword>
<keyword evidence="11" id="KW-0675">Receptor</keyword>
<organism evidence="11 12">
    <name type="scientific">Shiella aurantiaca</name>
    <dbReference type="NCBI Taxonomy" id="3058365"/>
    <lineage>
        <taxon>Bacteria</taxon>
        <taxon>Pseudomonadati</taxon>
        <taxon>Bacteroidota</taxon>
        <taxon>Cytophagia</taxon>
        <taxon>Cytophagales</taxon>
        <taxon>Shiellaceae</taxon>
        <taxon>Shiella</taxon>
    </lineage>
</organism>
<evidence type="ECO:0000313" key="11">
    <source>
        <dbReference type="EMBL" id="MDN4164039.1"/>
    </source>
</evidence>
<dbReference type="InterPro" id="IPR036942">
    <property type="entry name" value="Beta-barrel_TonB_sf"/>
</dbReference>
<reference evidence="11" key="1">
    <citation type="submission" date="2023-06" db="EMBL/GenBank/DDBJ databases">
        <title>Cytophagales bacterium Strain LB-30, isolated from soil.</title>
        <authorList>
            <person name="Liu B."/>
        </authorList>
    </citation>
    <scope>NUCLEOTIDE SEQUENCE</scope>
    <source>
        <strain evidence="11">LB-30</strain>
    </source>
</reference>
<dbReference type="Pfam" id="PF07715">
    <property type="entry name" value="Plug"/>
    <property type="match status" value="1"/>
</dbReference>
<dbReference type="SUPFAM" id="SSF56935">
    <property type="entry name" value="Porins"/>
    <property type="match status" value="1"/>
</dbReference>
<dbReference type="PROSITE" id="PS52016">
    <property type="entry name" value="TONB_DEPENDENT_REC_3"/>
    <property type="match status" value="1"/>
</dbReference>
<dbReference type="PANTHER" id="PTHR30069:SF29">
    <property type="entry name" value="HEMOGLOBIN AND HEMOGLOBIN-HAPTOGLOBIN-BINDING PROTEIN 1-RELATED"/>
    <property type="match status" value="1"/>
</dbReference>
<evidence type="ECO:0000259" key="10">
    <source>
        <dbReference type="Pfam" id="PF07715"/>
    </source>
</evidence>
<accession>A0ABT8F158</accession>
<keyword evidence="4 8" id="KW-0812">Transmembrane</keyword>
<evidence type="ECO:0000256" key="8">
    <source>
        <dbReference type="PROSITE-ProRule" id="PRU01360"/>
    </source>
</evidence>
<evidence type="ECO:0000256" key="6">
    <source>
        <dbReference type="ARBA" id="ARBA00023136"/>
    </source>
</evidence>
<comment type="subcellular location">
    <subcellularLocation>
        <location evidence="1 8">Cell outer membrane</location>
        <topology evidence="1 8">Multi-pass membrane protein</topology>
    </subcellularLocation>
</comment>
<dbReference type="InterPro" id="IPR012910">
    <property type="entry name" value="Plug_dom"/>
</dbReference>
<evidence type="ECO:0000256" key="4">
    <source>
        <dbReference type="ARBA" id="ARBA00022692"/>
    </source>
</evidence>
<proteinExistence type="inferred from homology"/>
<dbReference type="InterPro" id="IPR037066">
    <property type="entry name" value="Plug_dom_sf"/>
</dbReference>
<dbReference type="RefSeq" id="WP_320002566.1">
    <property type="nucleotide sequence ID" value="NZ_JAUHJS010000001.1"/>
</dbReference>
<evidence type="ECO:0000256" key="2">
    <source>
        <dbReference type="ARBA" id="ARBA00022448"/>
    </source>
</evidence>
<evidence type="ECO:0000256" key="5">
    <source>
        <dbReference type="ARBA" id="ARBA00022729"/>
    </source>
</evidence>
<gene>
    <name evidence="11" type="ORF">QWY31_00925</name>
</gene>